<dbReference type="InterPro" id="IPR005110">
    <property type="entry name" value="MoeA_linker/N"/>
</dbReference>
<dbReference type="PANTHER" id="PTHR10192">
    <property type="entry name" value="MOLYBDOPTERIN BIOSYNTHESIS PROTEIN"/>
    <property type="match status" value="1"/>
</dbReference>
<reference evidence="10" key="1">
    <citation type="submission" date="2020-10" db="EMBL/GenBank/DDBJ databases">
        <authorList>
            <person name="Gilroy R."/>
        </authorList>
    </citation>
    <scope>NUCLEOTIDE SEQUENCE</scope>
    <source>
        <strain evidence="10">ChiGjej1B1-24693</strain>
    </source>
</reference>
<comment type="function">
    <text evidence="1 7">Catalyzes the insertion of molybdate into adenylated molybdopterin with the concomitant release of AMP.</text>
</comment>
<feature type="region of interest" description="Disordered" evidence="8">
    <location>
        <begin position="1"/>
        <end position="44"/>
    </location>
</feature>
<dbReference type="SUPFAM" id="SSF63882">
    <property type="entry name" value="MoeA N-terminal region -like"/>
    <property type="match status" value="1"/>
</dbReference>
<protein>
    <recommendedName>
        <fullName evidence="7">Molybdopterin molybdenumtransferase</fullName>
        <ecNumber evidence="7">2.10.1.1</ecNumber>
    </recommendedName>
</protein>
<sequence length="453" mass="47009">MALFGRRKRAQQGAEEPEPIETPDPGPEEETGPALPPVDAEGRRGVDGHREFVLSLVDELPPFGQQILDALDLSLCEDVISPVDLPAFDHAGVPGYAVQAADLEGAKDSDPVVLAVVGHVHPGQVAPTPLSPGTAMTLSAGAPIPENADAVVPLGDTDEGADDVLIYREASLGQYIRRRGEDLAAGTQVFEAGQRLSPGAIGLLAAIGQDKALVRPRPRVVVVSAGADLVEPGIALRDQGQSYDAASVLLAAAAKQAGAVVYHVAAASDDPLVVTQAIQDQLVRADLLVLVDRSESIGSAASSEIGVLRRVADSLGWSNVAEVAMAPGTTHGVGLIGTDETPALLVPGEPMAALVAFEAFVRPVIRKLRGVTPVIRPAAAAVVRNDIDSTTGRREFVAGVIEATDDQRRVRVAGAPGRLAESIGPANALILLDEETDRVVAGDIVPVWLLGEE</sequence>
<dbReference type="InterPro" id="IPR036135">
    <property type="entry name" value="MoeA_linker/N_sf"/>
</dbReference>
<keyword evidence="7" id="KW-0808">Transferase</keyword>
<comment type="caution">
    <text evidence="10">The sequence shown here is derived from an EMBL/GenBank/DDBJ whole genome shotgun (WGS) entry which is preliminary data.</text>
</comment>
<dbReference type="Gene3D" id="2.170.190.11">
    <property type="entry name" value="Molybdopterin biosynthesis moea protein, domain 3"/>
    <property type="match status" value="1"/>
</dbReference>
<dbReference type="SUPFAM" id="SSF53218">
    <property type="entry name" value="Molybdenum cofactor biosynthesis proteins"/>
    <property type="match status" value="1"/>
</dbReference>
<evidence type="ECO:0000256" key="2">
    <source>
        <dbReference type="ARBA" id="ARBA00005046"/>
    </source>
</evidence>
<dbReference type="PANTHER" id="PTHR10192:SF5">
    <property type="entry name" value="GEPHYRIN"/>
    <property type="match status" value="1"/>
</dbReference>
<dbReference type="InterPro" id="IPR005111">
    <property type="entry name" value="MoeA_C_domain_IV"/>
</dbReference>
<dbReference type="Pfam" id="PF00994">
    <property type="entry name" value="MoCF_biosynth"/>
    <property type="match status" value="1"/>
</dbReference>
<evidence type="ECO:0000256" key="7">
    <source>
        <dbReference type="RuleBase" id="RU365090"/>
    </source>
</evidence>
<evidence type="ECO:0000256" key="6">
    <source>
        <dbReference type="ARBA" id="ARBA00047317"/>
    </source>
</evidence>
<comment type="similarity">
    <text evidence="3 7">Belongs to the MoeA family.</text>
</comment>
<keyword evidence="7" id="KW-0479">Metal-binding</keyword>
<dbReference type="NCBIfam" id="NF045515">
    <property type="entry name" value="Glp_gephyrin"/>
    <property type="match status" value="1"/>
</dbReference>
<comment type="cofactor">
    <cofactor evidence="7">
        <name>Mg(2+)</name>
        <dbReference type="ChEBI" id="CHEBI:18420"/>
    </cofactor>
</comment>
<keyword evidence="5 7" id="KW-0501">Molybdenum cofactor biosynthesis</keyword>
<name>A0A9D1H0S8_9ACTN</name>
<proteinExistence type="inferred from homology"/>
<organism evidence="10 11">
    <name type="scientific">Candidatus Avipropionibacterium avicola</name>
    <dbReference type="NCBI Taxonomy" id="2840701"/>
    <lineage>
        <taxon>Bacteria</taxon>
        <taxon>Bacillati</taxon>
        <taxon>Actinomycetota</taxon>
        <taxon>Actinomycetes</taxon>
        <taxon>Propionibacteriales</taxon>
        <taxon>Propionibacteriaceae</taxon>
        <taxon>Propionibacteriaceae incertae sedis</taxon>
        <taxon>Candidatus Avipropionibacterium</taxon>
    </lineage>
</organism>
<dbReference type="AlphaFoldDB" id="A0A9D1H0S8"/>
<dbReference type="EMBL" id="DVLP01000309">
    <property type="protein sequence ID" value="HIT75985.1"/>
    <property type="molecule type" value="Genomic_DNA"/>
</dbReference>
<comment type="pathway">
    <text evidence="2 7">Cofactor biosynthesis; molybdopterin biosynthesis.</text>
</comment>
<evidence type="ECO:0000259" key="9">
    <source>
        <dbReference type="SMART" id="SM00852"/>
    </source>
</evidence>
<dbReference type="SMART" id="SM00852">
    <property type="entry name" value="MoCF_biosynth"/>
    <property type="match status" value="1"/>
</dbReference>
<evidence type="ECO:0000313" key="10">
    <source>
        <dbReference type="EMBL" id="HIT75985.1"/>
    </source>
</evidence>
<dbReference type="GO" id="GO:0006777">
    <property type="term" value="P:Mo-molybdopterin cofactor biosynthetic process"/>
    <property type="evidence" value="ECO:0007669"/>
    <property type="project" value="UniProtKB-UniRule"/>
</dbReference>
<dbReference type="Gene3D" id="2.40.340.10">
    <property type="entry name" value="MoeA, C-terminal, domain IV"/>
    <property type="match status" value="1"/>
</dbReference>
<keyword evidence="4 7" id="KW-0500">Molybdenum</keyword>
<dbReference type="Pfam" id="PF03453">
    <property type="entry name" value="MoeA_N"/>
    <property type="match status" value="1"/>
</dbReference>
<evidence type="ECO:0000256" key="3">
    <source>
        <dbReference type="ARBA" id="ARBA00010763"/>
    </source>
</evidence>
<dbReference type="Gene3D" id="3.90.105.10">
    <property type="entry name" value="Molybdopterin biosynthesis moea protein, domain 2"/>
    <property type="match status" value="1"/>
</dbReference>
<evidence type="ECO:0000313" key="11">
    <source>
        <dbReference type="Proteomes" id="UP000886842"/>
    </source>
</evidence>
<dbReference type="CDD" id="cd00887">
    <property type="entry name" value="MoeA"/>
    <property type="match status" value="1"/>
</dbReference>
<dbReference type="GO" id="GO:0061599">
    <property type="term" value="F:molybdopterin molybdotransferase activity"/>
    <property type="evidence" value="ECO:0007669"/>
    <property type="project" value="UniProtKB-UniRule"/>
</dbReference>
<dbReference type="EC" id="2.10.1.1" evidence="7"/>
<reference evidence="10" key="2">
    <citation type="journal article" date="2021" name="PeerJ">
        <title>Extensive microbial diversity within the chicken gut microbiome revealed by metagenomics and culture.</title>
        <authorList>
            <person name="Gilroy R."/>
            <person name="Ravi A."/>
            <person name="Getino M."/>
            <person name="Pursley I."/>
            <person name="Horton D.L."/>
            <person name="Alikhan N.F."/>
            <person name="Baker D."/>
            <person name="Gharbi K."/>
            <person name="Hall N."/>
            <person name="Watson M."/>
            <person name="Adriaenssens E.M."/>
            <person name="Foster-Nyarko E."/>
            <person name="Jarju S."/>
            <person name="Secka A."/>
            <person name="Antonio M."/>
            <person name="Oren A."/>
            <person name="Chaudhuri R.R."/>
            <person name="La Ragione R."/>
            <person name="Hildebrand F."/>
            <person name="Pallen M.J."/>
        </authorList>
    </citation>
    <scope>NUCLEOTIDE SEQUENCE</scope>
    <source>
        <strain evidence="10">ChiGjej1B1-24693</strain>
    </source>
</reference>
<evidence type="ECO:0000256" key="8">
    <source>
        <dbReference type="SAM" id="MobiDB-lite"/>
    </source>
</evidence>
<dbReference type="InterPro" id="IPR036688">
    <property type="entry name" value="MoeA_C_domain_IV_sf"/>
</dbReference>
<dbReference type="SUPFAM" id="SSF63867">
    <property type="entry name" value="MoeA C-terminal domain-like"/>
    <property type="match status" value="1"/>
</dbReference>
<dbReference type="Pfam" id="PF03454">
    <property type="entry name" value="MoeA_C"/>
    <property type="match status" value="1"/>
</dbReference>
<gene>
    <name evidence="10" type="ORF">IAA98_10400</name>
</gene>
<evidence type="ECO:0000256" key="1">
    <source>
        <dbReference type="ARBA" id="ARBA00002901"/>
    </source>
</evidence>
<feature type="compositionally biased region" description="Basic residues" evidence="8">
    <location>
        <begin position="1"/>
        <end position="10"/>
    </location>
</feature>
<accession>A0A9D1H0S8</accession>
<dbReference type="GO" id="GO:0005829">
    <property type="term" value="C:cytosol"/>
    <property type="evidence" value="ECO:0007669"/>
    <property type="project" value="TreeGrafter"/>
</dbReference>
<dbReference type="InterPro" id="IPR038987">
    <property type="entry name" value="MoeA-like"/>
</dbReference>
<evidence type="ECO:0000256" key="4">
    <source>
        <dbReference type="ARBA" id="ARBA00022505"/>
    </source>
</evidence>
<keyword evidence="7" id="KW-0460">Magnesium</keyword>
<dbReference type="InterPro" id="IPR001453">
    <property type="entry name" value="MoaB/Mog_dom"/>
</dbReference>
<dbReference type="Proteomes" id="UP000886842">
    <property type="component" value="Unassembled WGS sequence"/>
</dbReference>
<dbReference type="InterPro" id="IPR036425">
    <property type="entry name" value="MoaB/Mog-like_dom_sf"/>
</dbReference>
<dbReference type="Gene3D" id="3.40.980.10">
    <property type="entry name" value="MoaB/Mog-like domain"/>
    <property type="match status" value="1"/>
</dbReference>
<dbReference type="GO" id="GO:0046872">
    <property type="term" value="F:metal ion binding"/>
    <property type="evidence" value="ECO:0007669"/>
    <property type="project" value="UniProtKB-UniRule"/>
</dbReference>
<evidence type="ECO:0000256" key="5">
    <source>
        <dbReference type="ARBA" id="ARBA00023150"/>
    </source>
</evidence>
<feature type="compositionally biased region" description="Acidic residues" evidence="8">
    <location>
        <begin position="15"/>
        <end position="31"/>
    </location>
</feature>
<feature type="domain" description="MoaB/Mog" evidence="9">
    <location>
        <begin position="221"/>
        <end position="367"/>
    </location>
</feature>
<comment type="catalytic activity">
    <reaction evidence="6">
        <text>adenylyl-molybdopterin + molybdate = Mo-molybdopterin + AMP + H(+)</text>
        <dbReference type="Rhea" id="RHEA:35047"/>
        <dbReference type="ChEBI" id="CHEBI:15378"/>
        <dbReference type="ChEBI" id="CHEBI:36264"/>
        <dbReference type="ChEBI" id="CHEBI:62727"/>
        <dbReference type="ChEBI" id="CHEBI:71302"/>
        <dbReference type="ChEBI" id="CHEBI:456215"/>
        <dbReference type="EC" id="2.10.1.1"/>
    </reaction>
</comment>